<keyword evidence="3" id="KW-1185">Reference proteome</keyword>
<dbReference type="AlphaFoldDB" id="A0A9X2LBD8"/>
<dbReference type="Gene3D" id="2.30.40.10">
    <property type="entry name" value="Urease, subunit C, domain 1"/>
    <property type="match status" value="1"/>
</dbReference>
<protein>
    <submittedName>
        <fullName evidence="2">Amidohydrolase</fullName>
    </submittedName>
</protein>
<dbReference type="RefSeq" id="WP_256620561.1">
    <property type="nucleotide sequence ID" value="NZ_JANIBC010000024.1"/>
</dbReference>
<dbReference type="InterPro" id="IPR006311">
    <property type="entry name" value="TAT_signal"/>
</dbReference>
<dbReference type="Gene3D" id="3.20.20.140">
    <property type="entry name" value="Metal-dependent hydrolases"/>
    <property type="match status" value="1"/>
</dbReference>
<evidence type="ECO:0000313" key="2">
    <source>
        <dbReference type="EMBL" id="MCQ8186623.1"/>
    </source>
</evidence>
<dbReference type="InterPro" id="IPR013108">
    <property type="entry name" value="Amidohydro_3"/>
</dbReference>
<dbReference type="PROSITE" id="PS51318">
    <property type="entry name" value="TAT"/>
    <property type="match status" value="1"/>
</dbReference>
<proteinExistence type="predicted"/>
<dbReference type="Proteomes" id="UP001142610">
    <property type="component" value="Unassembled WGS sequence"/>
</dbReference>
<dbReference type="InterPro" id="IPR033932">
    <property type="entry name" value="YtcJ-like"/>
</dbReference>
<organism evidence="2 3">
    <name type="scientific">Parvularcula maris</name>
    <dbReference type="NCBI Taxonomy" id="2965077"/>
    <lineage>
        <taxon>Bacteria</taxon>
        <taxon>Pseudomonadati</taxon>
        <taxon>Pseudomonadota</taxon>
        <taxon>Alphaproteobacteria</taxon>
        <taxon>Parvularculales</taxon>
        <taxon>Parvularculaceae</taxon>
        <taxon>Parvularcula</taxon>
    </lineage>
</organism>
<sequence>MAHLTHHPSRRLVLAYGGAASALAGLGPASAQGGGAPDLILFGGRLITQNPWQRRATAIAMRGGVITAVGEDSAIRELVGRGTEEIDLGGRTVIPGLNDSHLHVTRGGRFYATELRWDGVGSLARGLEMIREQAARTPEGQWVRVIGGWSPFQFEERRLPTPGELTEAAPDVPVYVLYLYSQGYLNKKAVEVRGLTPETEAPEGTRYEFTEDGGCILHAEPNPDLLYGSIGALPPLGEDAMISSTMHYYRELNRFGLTSAIDAGGGGHTFPKDYASTGALAAAGDLSLRVSAYLFPQNKGAELAEFEAWTKAFEAGVNEAEGLRHGYEVEGGGEFLAWSAGDYENFLAGRPDITTRKGWREDLLGVTRHLLKNRWPLRIHATYDPSVNHILGVFEEAHTLEVEAGREGFGGVRWAIDHGETLTPRTIQRIKSMGGGIAMQARMAYAGEYFLDRYGRKAADNAPPLRDVIDAGIPLGLGTDGTRVASYNPWPALAWAITGESVGGTKLHAGRHRLTREEALYHYTVGSAWFSQEERLKGRLVRGQYADLAVLNVPYLDVADSDLSSIEADLTITGGQVVHGQNGFEDLAPTLDPIEPAWSPVRTYGGYQR</sequence>
<dbReference type="PANTHER" id="PTHR22642">
    <property type="entry name" value="IMIDAZOLONEPROPIONASE"/>
    <property type="match status" value="1"/>
</dbReference>
<dbReference type="PANTHER" id="PTHR22642:SF21">
    <property type="entry name" value="PERIPLASMIC PROTEIN"/>
    <property type="match status" value="1"/>
</dbReference>
<evidence type="ECO:0000313" key="3">
    <source>
        <dbReference type="Proteomes" id="UP001142610"/>
    </source>
</evidence>
<dbReference type="Gene3D" id="3.10.310.70">
    <property type="match status" value="1"/>
</dbReference>
<evidence type="ECO:0000259" key="1">
    <source>
        <dbReference type="Pfam" id="PF07969"/>
    </source>
</evidence>
<dbReference type="InterPro" id="IPR032466">
    <property type="entry name" value="Metal_Hydrolase"/>
</dbReference>
<comment type="caution">
    <text evidence="2">The sequence shown here is derived from an EMBL/GenBank/DDBJ whole genome shotgun (WGS) entry which is preliminary data.</text>
</comment>
<name>A0A9X2LBD8_9PROT</name>
<dbReference type="GO" id="GO:0016810">
    <property type="term" value="F:hydrolase activity, acting on carbon-nitrogen (but not peptide) bonds"/>
    <property type="evidence" value="ECO:0007669"/>
    <property type="project" value="InterPro"/>
</dbReference>
<dbReference type="InterPro" id="IPR011059">
    <property type="entry name" value="Metal-dep_hydrolase_composite"/>
</dbReference>
<dbReference type="CDD" id="cd01300">
    <property type="entry name" value="YtcJ_like"/>
    <property type="match status" value="1"/>
</dbReference>
<feature type="domain" description="Amidohydrolase 3" evidence="1">
    <location>
        <begin position="84"/>
        <end position="579"/>
    </location>
</feature>
<dbReference type="SUPFAM" id="SSF51338">
    <property type="entry name" value="Composite domain of metallo-dependent hydrolases"/>
    <property type="match status" value="1"/>
</dbReference>
<reference evidence="2" key="1">
    <citation type="submission" date="2022-07" db="EMBL/GenBank/DDBJ databases">
        <title>Parvularcula maris sp. nov., an algicidal bacterium isolated from seawater.</title>
        <authorList>
            <person name="Li F."/>
        </authorList>
    </citation>
    <scope>NUCLEOTIDE SEQUENCE</scope>
    <source>
        <strain evidence="2">BGMRC 0090</strain>
    </source>
</reference>
<accession>A0A9X2LBD8</accession>
<dbReference type="EMBL" id="JANIBC010000024">
    <property type="protein sequence ID" value="MCQ8186623.1"/>
    <property type="molecule type" value="Genomic_DNA"/>
</dbReference>
<gene>
    <name evidence="2" type="ORF">NOG11_14670</name>
</gene>
<dbReference type="Pfam" id="PF07969">
    <property type="entry name" value="Amidohydro_3"/>
    <property type="match status" value="1"/>
</dbReference>
<dbReference type="SUPFAM" id="SSF51556">
    <property type="entry name" value="Metallo-dependent hydrolases"/>
    <property type="match status" value="1"/>
</dbReference>